<sequence length="574" mass="61310">MSNKLLAGLQGAQAIANLYFGFADREDKRRQFDANMDYQKSRDTVKDQQWQTSHEFDKTRHTDDMSHKRDVLAETRRSRQATNALGWANHNLSARKYYDALARDEAERESDIQLINMANGFGGAIGGQLGLKDGVSLNTAGRVSGIHDDEIVGSIGEGKLVQNSGNAGALISRETGFNPKNLGINSDDVRVDMVKNGDGTFGVITSFRNGDGGITTAPVVGADKLTPAQVTALYENSEGVKHYLTDSANIAGKQAAENAKRQRGTFGATQPIFDRGAQKTLNPAYVNSDSSKAGSASATLASAVAAAPAATNTVLGTDHSLASIRQDAATASSISREQQAVAADERRVNAAKNDLAQLASIAKTGGASARKQAIGYAEAIRETGLSLADGAVEVYSEMLAKKDAEAKGRAQAWQDGAKNAASVGNQVSWKDINSFGKEVAQIASDNVGKDYKGKAQTNAYNVVAYLNDGTTLTEKDRGDPALKTMSAEVAQYMTFNGIEDPAAGIFGLQRNKHNFKDDALIISDTFKEIRSMGSRYSTPRVLNTAVSLMVENGEKDTRALIDYVKLIADKGFAR</sequence>
<name>A0A1W1UK12_9PAST</name>
<gene>
    <name evidence="2" type="ORF">SAMN05660772_01831</name>
</gene>
<evidence type="ECO:0000313" key="3">
    <source>
        <dbReference type="Proteomes" id="UP000192408"/>
    </source>
</evidence>
<dbReference type="AlphaFoldDB" id="A0A1W1UK12"/>
<feature type="compositionally biased region" description="Basic and acidic residues" evidence="1">
    <location>
        <begin position="54"/>
        <end position="67"/>
    </location>
</feature>
<proteinExistence type="predicted"/>
<reference evidence="3" key="1">
    <citation type="submission" date="2017-04" db="EMBL/GenBank/DDBJ databases">
        <authorList>
            <person name="Varghese N."/>
            <person name="Submissions S."/>
        </authorList>
    </citation>
    <scope>NUCLEOTIDE SEQUENCE [LARGE SCALE GENOMIC DNA]</scope>
    <source>
        <strain evidence="3">DSM 23072</strain>
    </source>
</reference>
<organism evidence="2 3">
    <name type="scientific">Pasteurella testudinis DSM 23072</name>
    <dbReference type="NCBI Taxonomy" id="1122938"/>
    <lineage>
        <taxon>Bacteria</taxon>
        <taxon>Pseudomonadati</taxon>
        <taxon>Pseudomonadota</taxon>
        <taxon>Gammaproteobacteria</taxon>
        <taxon>Pasteurellales</taxon>
        <taxon>Pasteurellaceae</taxon>
        <taxon>Pasteurella</taxon>
    </lineage>
</organism>
<accession>A0A1W1UK12</accession>
<keyword evidence="3" id="KW-1185">Reference proteome</keyword>
<dbReference type="STRING" id="1122938.SAMN05660772_01831"/>
<dbReference type="RefSeq" id="WP_084256147.1">
    <property type="nucleotide sequence ID" value="NZ_FWWV01000006.1"/>
</dbReference>
<protein>
    <submittedName>
        <fullName evidence="2">Uncharacterized protein</fullName>
    </submittedName>
</protein>
<evidence type="ECO:0000313" key="2">
    <source>
        <dbReference type="EMBL" id="SMB81382.1"/>
    </source>
</evidence>
<dbReference type="EMBL" id="FWWV01000006">
    <property type="protein sequence ID" value="SMB81382.1"/>
    <property type="molecule type" value="Genomic_DNA"/>
</dbReference>
<feature type="region of interest" description="Disordered" evidence="1">
    <location>
        <begin position="43"/>
        <end position="67"/>
    </location>
</feature>
<dbReference type="Proteomes" id="UP000192408">
    <property type="component" value="Unassembled WGS sequence"/>
</dbReference>
<evidence type="ECO:0000256" key="1">
    <source>
        <dbReference type="SAM" id="MobiDB-lite"/>
    </source>
</evidence>